<evidence type="ECO:0000256" key="1">
    <source>
        <dbReference type="SAM" id="Phobius"/>
    </source>
</evidence>
<feature type="transmembrane region" description="Helical" evidence="1">
    <location>
        <begin position="301"/>
        <end position="319"/>
    </location>
</feature>
<feature type="transmembrane region" description="Helical" evidence="1">
    <location>
        <begin position="129"/>
        <end position="153"/>
    </location>
</feature>
<dbReference type="GO" id="GO:0016020">
    <property type="term" value="C:membrane"/>
    <property type="evidence" value="ECO:0007669"/>
    <property type="project" value="TreeGrafter"/>
</dbReference>
<keyword evidence="1" id="KW-0472">Membrane</keyword>
<dbReference type="Proteomes" id="UP000238206">
    <property type="component" value="Unassembled WGS sequence"/>
</dbReference>
<dbReference type="EMBL" id="PUIQ01000184">
    <property type="protein sequence ID" value="PQP04607.1"/>
    <property type="molecule type" value="Genomic_DNA"/>
</dbReference>
<dbReference type="InterPro" id="IPR002656">
    <property type="entry name" value="Acyl_transf_3_dom"/>
</dbReference>
<feature type="transmembrane region" description="Helical" evidence="1">
    <location>
        <begin position="339"/>
        <end position="357"/>
    </location>
</feature>
<feature type="transmembrane region" description="Helical" evidence="1">
    <location>
        <begin position="81"/>
        <end position="100"/>
    </location>
</feature>
<evidence type="ECO:0000259" key="2">
    <source>
        <dbReference type="Pfam" id="PF01757"/>
    </source>
</evidence>
<dbReference type="GO" id="GO:0000271">
    <property type="term" value="P:polysaccharide biosynthetic process"/>
    <property type="evidence" value="ECO:0007669"/>
    <property type="project" value="TreeGrafter"/>
</dbReference>
<dbReference type="InterPro" id="IPR050879">
    <property type="entry name" value="Acyltransferase_3"/>
</dbReference>
<feature type="domain" description="Acyltransferase 3" evidence="2">
    <location>
        <begin position="9"/>
        <end position="357"/>
    </location>
</feature>
<proteinExistence type="predicted"/>
<organism evidence="3 4">
    <name type="scientific">Burkholderia cepacia</name>
    <name type="common">Pseudomonas cepacia</name>
    <dbReference type="NCBI Taxonomy" id="292"/>
    <lineage>
        <taxon>Bacteria</taxon>
        <taxon>Pseudomonadati</taxon>
        <taxon>Pseudomonadota</taxon>
        <taxon>Betaproteobacteria</taxon>
        <taxon>Burkholderiales</taxon>
        <taxon>Burkholderiaceae</taxon>
        <taxon>Burkholderia</taxon>
        <taxon>Burkholderia cepacia complex</taxon>
    </lineage>
</organism>
<dbReference type="PANTHER" id="PTHR23028:SF131">
    <property type="entry name" value="BLR2367 PROTEIN"/>
    <property type="match status" value="1"/>
</dbReference>
<feature type="transmembrane region" description="Helical" evidence="1">
    <location>
        <begin position="165"/>
        <end position="186"/>
    </location>
</feature>
<dbReference type="GO" id="GO:0016747">
    <property type="term" value="F:acyltransferase activity, transferring groups other than amino-acyl groups"/>
    <property type="evidence" value="ECO:0007669"/>
    <property type="project" value="InterPro"/>
</dbReference>
<gene>
    <name evidence="3" type="ORF">C5615_38885</name>
</gene>
<name>A0A2S8HPX8_BURCE</name>
<dbReference type="PANTHER" id="PTHR23028">
    <property type="entry name" value="ACETYLTRANSFERASE"/>
    <property type="match status" value="1"/>
</dbReference>
<dbReference type="AlphaFoldDB" id="A0A2S8HPX8"/>
<feature type="transmembrane region" description="Helical" evidence="1">
    <location>
        <begin position="42"/>
        <end position="61"/>
    </location>
</feature>
<accession>A0A2S8HPX8</accession>
<feature type="transmembrane region" description="Helical" evidence="1">
    <location>
        <begin position="227"/>
        <end position="250"/>
    </location>
</feature>
<keyword evidence="1" id="KW-0812">Transmembrane</keyword>
<keyword evidence="1" id="KW-1133">Transmembrane helix</keyword>
<evidence type="ECO:0000313" key="4">
    <source>
        <dbReference type="Proteomes" id="UP000238206"/>
    </source>
</evidence>
<reference evidence="3 4" key="1">
    <citation type="submission" date="2018-02" db="EMBL/GenBank/DDBJ databases">
        <title>Draft genome sequencing of Burkholderia cepacia Y14-15.</title>
        <authorList>
            <person name="Zheng B.-X."/>
        </authorList>
    </citation>
    <scope>NUCLEOTIDE SEQUENCE [LARGE SCALE GENOMIC DNA]</scope>
    <source>
        <strain evidence="3 4">Y14-15</strain>
    </source>
</reference>
<evidence type="ECO:0000313" key="3">
    <source>
        <dbReference type="EMBL" id="PQP04607.1"/>
    </source>
</evidence>
<feature type="transmembrane region" description="Helical" evidence="1">
    <location>
        <begin position="270"/>
        <end position="289"/>
    </location>
</feature>
<feature type="transmembrane region" description="Helical" evidence="1">
    <location>
        <begin position="12"/>
        <end position="30"/>
    </location>
</feature>
<comment type="caution">
    <text evidence="3">The sequence shown here is derived from an EMBL/GenBank/DDBJ whole genome shotgun (WGS) entry which is preliminary data.</text>
</comment>
<feature type="transmembrane region" description="Helical" evidence="1">
    <location>
        <begin position="198"/>
        <end position="220"/>
    </location>
</feature>
<dbReference type="Pfam" id="PF01757">
    <property type="entry name" value="Acyl_transf_3"/>
    <property type="match status" value="1"/>
</dbReference>
<protein>
    <recommendedName>
        <fullName evidence="2">Acyltransferase 3 domain-containing protein</fullName>
    </recommendedName>
</protein>
<sequence>MKMRQNLEALTTLRFFAAAGIVIYHTSSYFEYGTHLQQVFPIGLGVSFFFVLSGFVLYYAYPELLSGRDRVRFIAARIAKVWPLHAATMFLTIAFLPYPWGIGPLDSAAPPPLLINLFLLQSWIPLPHYFFSFNGVSWSLSVEMFFYGVFPFLIWNWERTKCVKLLGTGLLAGCCIAWATISHVSFLGDDNVKSIDALVYIFPAARLFEFTIGILAAWAWGKYRHRLVGFATLMQSASIILLIFAVPFIIKISNNAASHGYISMATLKWIHGSGSAPIFAIVIYSIALSNGIVARALSLRPFVLLGEISFSLYLTHQLLMRALDLTDSLSAFGSLRNQLFVYWTMSLTMSFFLWIFIEKPCRKKILEKFDAMWPEKR</sequence>